<comment type="caution">
    <text evidence="1">The sequence shown here is derived from an EMBL/GenBank/DDBJ whole genome shotgun (WGS) entry which is preliminary data.</text>
</comment>
<dbReference type="Proteomes" id="UP000015001">
    <property type="component" value="Unassembled WGS sequence"/>
</dbReference>
<dbReference type="HOGENOM" id="CLU_2453210_0_0_11"/>
<organism evidence="1 2">
    <name type="scientific">Streptomyces afghaniensis 772</name>
    <dbReference type="NCBI Taxonomy" id="1283301"/>
    <lineage>
        <taxon>Bacteria</taxon>
        <taxon>Bacillati</taxon>
        <taxon>Actinomycetota</taxon>
        <taxon>Actinomycetes</taxon>
        <taxon>Kitasatosporales</taxon>
        <taxon>Streptomycetaceae</taxon>
        <taxon>Streptomyces</taxon>
    </lineage>
</organism>
<dbReference type="EMBL" id="AOPY01001717">
    <property type="protein sequence ID" value="EPJ34097.1"/>
    <property type="molecule type" value="Genomic_DNA"/>
</dbReference>
<dbReference type="AlphaFoldDB" id="S4MKV5"/>
<proteinExistence type="predicted"/>
<dbReference type="PATRIC" id="fig|1283301.3.peg.8780"/>
<protein>
    <submittedName>
        <fullName evidence="1">Uncharacterized protein</fullName>
    </submittedName>
</protein>
<gene>
    <name evidence="1" type="ORF">STAFG_8851</name>
</gene>
<name>S4MKV5_9ACTN</name>
<accession>S4MKV5</accession>
<keyword evidence="2" id="KW-1185">Reference proteome</keyword>
<sequence length="89" mass="9520">MVRTPRPGRVLRGRRAVRVPGVLELYEFQEFCELCEFYALTGRDQAGAVPVTRHSARYSGIGGVYGSVPCGRWISSGSSGTSGTTAPVA</sequence>
<evidence type="ECO:0000313" key="1">
    <source>
        <dbReference type="EMBL" id="EPJ34097.1"/>
    </source>
</evidence>
<reference evidence="1 2" key="1">
    <citation type="submission" date="2013-02" db="EMBL/GenBank/DDBJ databases">
        <title>Draft Genome Sequence of Streptomyces afghaniensis, Which Produces Compounds of the Julimycin B-Complex.</title>
        <authorList>
            <person name="Gruening B.A."/>
            <person name="Praeg A."/>
            <person name="Erxleben A."/>
            <person name="Guenther S."/>
            <person name="Fiedler H.-P."/>
            <person name="Goodfellow M."/>
            <person name="Mueller M."/>
        </authorList>
    </citation>
    <scope>NUCLEOTIDE SEQUENCE [LARGE SCALE GENOMIC DNA]</scope>
    <source>
        <strain evidence="1 2">772</strain>
    </source>
</reference>
<evidence type="ECO:0000313" key="2">
    <source>
        <dbReference type="Proteomes" id="UP000015001"/>
    </source>
</evidence>